<geneLocation type="plasmid" evidence="3">
    <name>pb18-1</name>
</geneLocation>
<name>A0A6C0Y6F5_9GAMM</name>
<dbReference type="EMBL" id="CP044456">
    <property type="protein sequence ID" value="QIC71811.1"/>
    <property type="molecule type" value="Genomic_DNA"/>
</dbReference>
<evidence type="ECO:0000256" key="1">
    <source>
        <dbReference type="SAM" id="SignalP"/>
    </source>
</evidence>
<dbReference type="AlphaFoldDB" id="A0A6C0Y6F5"/>
<keyword evidence="1" id="KW-0732">Signal</keyword>
<sequence>MKFTILKLATAFTLTAITAFANADSTEELISNDEALFNNKVVAQVTEYRPLDVAALAKLIEQPSRKALQANLGTSNNVRYNDEAETWFYGLEITTTGNTKEKCVVAFQFDVVDEQNSTVADLVSFNKADCENIVAQQLQKDHHNH</sequence>
<reference evidence="2 3" key="1">
    <citation type="submission" date="2019-09" db="EMBL/GenBank/DDBJ databases">
        <title>Non-baumannii Acinetobacter spp. carrying blaNDM-1 isolated in China.</title>
        <authorList>
            <person name="Cui C."/>
            <person name="Chen C."/>
            <person name="Sun J."/>
            <person name="Liu Y."/>
        </authorList>
    </citation>
    <scope>NUCLEOTIDE SEQUENCE [LARGE SCALE GENOMIC DNA]</scope>
    <source>
        <strain evidence="2 3">B18</strain>
        <plasmid evidence="3">pb18-1</plasmid>
    </source>
</reference>
<proteinExistence type="predicted"/>
<dbReference type="RefSeq" id="WP_163146471.1">
    <property type="nucleotide sequence ID" value="NZ_CP044456.1"/>
</dbReference>
<feature type="chain" id="PRO_5025343948" evidence="1">
    <location>
        <begin position="24"/>
        <end position="145"/>
    </location>
</feature>
<feature type="signal peptide" evidence="1">
    <location>
        <begin position="1"/>
        <end position="23"/>
    </location>
</feature>
<organism evidence="2 3">
    <name type="scientific">Acinetobacter indicus</name>
    <dbReference type="NCBI Taxonomy" id="756892"/>
    <lineage>
        <taxon>Bacteria</taxon>
        <taxon>Pseudomonadati</taxon>
        <taxon>Pseudomonadota</taxon>
        <taxon>Gammaproteobacteria</taxon>
        <taxon>Moraxellales</taxon>
        <taxon>Moraxellaceae</taxon>
        <taxon>Acinetobacter</taxon>
    </lineage>
</organism>
<dbReference type="Proteomes" id="UP000503440">
    <property type="component" value="Plasmid pB18-1"/>
</dbReference>
<protein>
    <submittedName>
        <fullName evidence="2">Uncharacterized protein</fullName>
    </submittedName>
</protein>
<evidence type="ECO:0000313" key="2">
    <source>
        <dbReference type="EMBL" id="QIC71811.1"/>
    </source>
</evidence>
<gene>
    <name evidence="2" type="ORF">FSC09_15575</name>
</gene>
<keyword evidence="2" id="KW-0614">Plasmid</keyword>
<accession>A0A6C0Y6F5</accession>
<evidence type="ECO:0000313" key="3">
    <source>
        <dbReference type="Proteomes" id="UP000503440"/>
    </source>
</evidence>